<keyword evidence="3" id="KW-0131">Cell cycle</keyword>
<evidence type="ECO:0000256" key="2">
    <source>
        <dbReference type="SAM" id="Phobius"/>
    </source>
</evidence>
<sequence length="92" mass="10541">MISLIAQVIDKVITILIFAIVIRTFLSYIPHLRSNQLISLLYDVTDPLLKPFQRFQIGGAAMALDFSPIIAIIVLNLIQSWIVRPWIVRSFF</sequence>
<evidence type="ECO:0000313" key="3">
    <source>
        <dbReference type="EMBL" id="OLN33407.1"/>
    </source>
</evidence>
<dbReference type="EMBL" id="MLBF01000003">
    <property type="protein sequence ID" value="OLN33407.1"/>
    <property type="molecule type" value="Genomic_DNA"/>
</dbReference>
<dbReference type="Proteomes" id="UP000186102">
    <property type="component" value="Unassembled WGS sequence"/>
</dbReference>
<protein>
    <submittedName>
        <fullName evidence="3">Cell division protein YlmG/Ycf19 (Putative), YggT family</fullName>
    </submittedName>
</protein>
<keyword evidence="4" id="KW-1185">Reference proteome</keyword>
<feature type="transmembrane region" description="Helical" evidence="2">
    <location>
        <begin position="12"/>
        <end position="29"/>
    </location>
</feature>
<keyword evidence="2" id="KW-0472">Membrane</keyword>
<dbReference type="OrthoDB" id="283553at2"/>
<dbReference type="PANTHER" id="PTHR33219">
    <property type="entry name" value="YLMG HOMOLOG PROTEIN 2, CHLOROPLASTIC"/>
    <property type="match status" value="1"/>
</dbReference>
<dbReference type="STRING" id="1888891.DSOL_0653"/>
<evidence type="ECO:0000256" key="1">
    <source>
        <dbReference type="ARBA" id="ARBA00010894"/>
    </source>
</evidence>
<keyword evidence="3" id="KW-0132">Cell division</keyword>
<accession>A0A1Q8R1F6</accession>
<keyword evidence="2" id="KW-0812">Transmembrane</keyword>
<name>A0A1Q8R1F6_9FIRM</name>
<dbReference type="GO" id="GO:0016020">
    <property type="term" value="C:membrane"/>
    <property type="evidence" value="ECO:0007669"/>
    <property type="project" value="InterPro"/>
</dbReference>
<gene>
    <name evidence="3" type="ORF">DSOL_0653</name>
</gene>
<proteinExistence type="inferred from homology"/>
<dbReference type="GO" id="GO:0051301">
    <property type="term" value="P:cell division"/>
    <property type="evidence" value="ECO:0007669"/>
    <property type="project" value="UniProtKB-KW"/>
</dbReference>
<comment type="caution">
    <text evidence="3">The sequence shown here is derived from an EMBL/GenBank/DDBJ whole genome shotgun (WGS) entry which is preliminary data.</text>
</comment>
<dbReference type="PANTHER" id="PTHR33219:SF14">
    <property type="entry name" value="PROTEIN COFACTOR ASSEMBLY OF COMPLEX C SUBUNIT B CCB3, CHLOROPLASTIC-RELATED"/>
    <property type="match status" value="1"/>
</dbReference>
<feature type="transmembrane region" description="Helical" evidence="2">
    <location>
        <begin position="57"/>
        <end position="78"/>
    </location>
</feature>
<evidence type="ECO:0000313" key="4">
    <source>
        <dbReference type="Proteomes" id="UP000186102"/>
    </source>
</evidence>
<dbReference type="Pfam" id="PF02325">
    <property type="entry name" value="CCB3_YggT"/>
    <property type="match status" value="1"/>
</dbReference>
<dbReference type="InterPro" id="IPR003425">
    <property type="entry name" value="CCB3/YggT"/>
</dbReference>
<dbReference type="AlphaFoldDB" id="A0A1Q8R1F6"/>
<dbReference type="RefSeq" id="WP_139314370.1">
    <property type="nucleotide sequence ID" value="NZ_MLBF01000003.1"/>
</dbReference>
<organism evidence="3 4">
    <name type="scientific">Desulfosporosinus metallidurans</name>
    <dbReference type="NCBI Taxonomy" id="1888891"/>
    <lineage>
        <taxon>Bacteria</taxon>
        <taxon>Bacillati</taxon>
        <taxon>Bacillota</taxon>
        <taxon>Clostridia</taxon>
        <taxon>Eubacteriales</taxon>
        <taxon>Desulfitobacteriaceae</taxon>
        <taxon>Desulfosporosinus</taxon>
    </lineage>
</organism>
<comment type="similarity">
    <text evidence="1">Belongs to the YggT family.</text>
</comment>
<keyword evidence="2" id="KW-1133">Transmembrane helix</keyword>
<reference evidence="3 4" key="1">
    <citation type="submission" date="2016-09" db="EMBL/GenBank/DDBJ databases">
        <title>Complete genome of Desulfosporosinus sp. OL.</title>
        <authorList>
            <person name="Mardanov A."/>
            <person name="Beletsky A."/>
            <person name="Panova A."/>
            <person name="Karnachuk O."/>
            <person name="Ravin N."/>
        </authorList>
    </citation>
    <scope>NUCLEOTIDE SEQUENCE [LARGE SCALE GENOMIC DNA]</scope>
    <source>
        <strain evidence="3 4">OL</strain>
    </source>
</reference>